<dbReference type="InterPro" id="IPR036188">
    <property type="entry name" value="FAD/NAD-bd_sf"/>
</dbReference>
<comment type="function">
    <text evidence="12">FAD-dependent monooxygenase required for two non-consecutive steps during ubiquinone biosynthesis. Required for the C5-ring hydroxylation during ubiquinone biosynthesis by catalyzing the hydroxylation of 4-hydroxy-3-(all-trans-polyprenyl)benzoic acid to 3,4-dihydroxy-5-(all-trans-polyprenyl)benzoic acid. Also acts downstream of coq4, for the C1-hydroxylation during ubiquinone biosynthesis by catalyzing the hydroxylation of 2-methoxy-6-(all-trans-polyprenyl)phenol to 2-methoxy-6-(all-trans-polyprenyl)benzene-1,4-diol. The electrons required for the hydroxylation reaction are funneled indirectly to coq6 from NADPH via a ferredoxin/ferredoxin reductase system.</text>
</comment>
<keyword evidence="11 12" id="KW-0472">Membrane</keyword>
<dbReference type="Proteomes" id="UP000078200">
    <property type="component" value="Unassembled WGS sequence"/>
</dbReference>
<protein>
    <recommendedName>
        <fullName evidence="12">Ubiquinone biosynthesis monooxygenase COQ6, mitochondrial</fullName>
        <ecNumber evidence="12">1.14.15.45</ecNumber>
    </recommendedName>
    <alternativeName>
        <fullName evidence="12">2-methoxy-6-polyprenolphenol 4-hydroxylase</fullName>
        <ecNumber evidence="12">1.14.15.46</ecNumber>
    </alternativeName>
</protein>
<keyword evidence="9 12" id="KW-0503">Monooxygenase</keyword>
<keyword evidence="8 12" id="KW-0560">Oxidoreductase</keyword>
<keyword evidence="3 12" id="KW-0285">Flavoprotein</keyword>
<keyword evidence="15" id="KW-1185">Reference proteome</keyword>
<comment type="similarity">
    <text evidence="2 12">Belongs to the UbiH/COQ6 family.</text>
</comment>
<keyword evidence="6 12" id="KW-0274">FAD</keyword>
<keyword evidence="7" id="KW-0809">Transit peptide</keyword>
<evidence type="ECO:0000256" key="4">
    <source>
        <dbReference type="ARBA" id="ARBA00022688"/>
    </source>
</evidence>
<evidence type="ECO:0000256" key="10">
    <source>
        <dbReference type="ARBA" id="ARBA00023128"/>
    </source>
</evidence>
<dbReference type="EC" id="1.14.15.45" evidence="12"/>
<comment type="catalytic activity">
    <reaction evidence="12">
        <text>a 2-methoxy-6-(all-trans-polyprenyl)phenol + 2 reduced [2Fe-2S]-[ferredoxin] + O2 + 2 H(+) = a 2-methoxy-6-(all-trans-polyprenyl)benzene-1,4-diol + 2 oxidized [2Fe-2S]-[ferredoxin] + H2O</text>
        <dbReference type="Rhea" id="RHEA:81183"/>
        <dbReference type="Rhea" id="RHEA-COMP:9551"/>
        <dbReference type="Rhea" id="RHEA-COMP:10000"/>
        <dbReference type="Rhea" id="RHEA-COMP:10001"/>
        <dbReference type="Rhea" id="RHEA-COMP:10858"/>
        <dbReference type="ChEBI" id="CHEBI:15377"/>
        <dbReference type="ChEBI" id="CHEBI:15378"/>
        <dbReference type="ChEBI" id="CHEBI:15379"/>
        <dbReference type="ChEBI" id="CHEBI:33737"/>
        <dbReference type="ChEBI" id="CHEBI:33738"/>
        <dbReference type="ChEBI" id="CHEBI:62731"/>
        <dbReference type="ChEBI" id="CHEBI:84166"/>
        <dbReference type="EC" id="1.14.15.46"/>
    </reaction>
</comment>
<dbReference type="Pfam" id="PF01494">
    <property type="entry name" value="FAD_binding_3"/>
    <property type="match status" value="2"/>
</dbReference>
<evidence type="ECO:0000256" key="1">
    <source>
        <dbReference type="ARBA" id="ARBA00001974"/>
    </source>
</evidence>
<name>A0A1A9UQZ6_GLOAU</name>
<dbReference type="InterPro" id="IPR051205">
    <property type="entry name" value="UbiH/COQ6_monooxygenase"/>
</dbReference>
<dbReference type="InterPro" id="IPR010971">
    <property type="entry name" value="UbiH/COQ6"/>
</dbReference>
<evidence type="ECO:0000256" key="11">
    <source>
        <dbReference type="ARBA" id="ARBA00023136"/>
    </source>
</evidence>
<dbReference type="InterPro" id="IPR002938">
    <property type="entry name" value="FAD-bd"/>
</dbReference>
<feature type="domain" description="FAD-binding" evidence="13">
    <location>
        <begin position="361"/>
        <end position="415"/>
    </location>
</feature>
<dbReference type="EC" id="1.14.15.46" evidence="12"/>
<dbReference type="FunFam" id="3.50.50.60:FF:000021">
    <property type="entry name" value="Ubiquinone biosynthesis monooxygenase COQ6"/>
    <property type="match status" value="1"/>
</dbReference>
<keyword evidence="10 12" id="KW-0496">Mitochondrion</keyword>
<dbReference type="PANTHER" id="PTHR43876:SF7">
    <property type="entry name" value="UBIQUINONE BIOSYNTHESIS MONOOXYGENASE COQ6, MITOCHONDRIAL"/>
    <property type="match status" value="1"/>
</dbReference>
<evidence type="ECO:0000256" key="12">
    <source>
        <dbReference type="HAMAP-Rule" id="MF_03193"/>
    </source>
</evidence>
<comment type="subcellular location">
    <subcellularLocation>
        <location evidence="12">Mitochondrion inner membrane</location>
        <topology evidence="12">Peripheral membrane protein</topology>
        <orientation evidence="12">Matrix side</orientation>
    </subcellularLocation>
</comment>
<dbReference type="VEuPathDB" id="VectorBase:GAUT012558"/>
<dbReference type="UniPathway" id="UPA00232"/>
<proteinExistence type="inferred from homology"/>
<evidence type="ECO:0000256" key="7">
    <source>
        <dbReference type="ARBA" id="ARBA00022946"/>
    </source>
</evidence>
<evidence type="ECO:0000256" key="8">
    <source>
        <dbReference type="ARBA" id="ARBA00023002"/>
    </source>
</evidence>
<dbReference type="GO" id="GO:0120538">
    <property type="term" value="F:2-methoxy-6-polyprenolphenol 4-hydroxylase activity"/>
    <property type="evidence" value="ECO:0007669"/>
    <property type="project" value="UniProtKB-EC"/>
</dbReference>
<evidence type="ECO:0000256" key="6">
    <source>
        <dbReference type="ARBA" id="ARBA00022827"/>
    </source>
</evidence>
<evidence type="ECO:0000256" key="2">
    <source>
        <dbReference type="ARBA" id="ARBA00005349"/>
    </source>
</evidence>
<accession>A0A1A9UQZ6</accession>
<dbReference type="NCBIfam" id="TIGR01988">
    <property type="entry name" value="Ubi-OHases"/>
    <property type="match status" value="1"/>
</dbReference>
<dbReference type="STRING" id="7395.A0A1A9UQZ6"/>
<gene>
    <name evidence="12" type="primary">coq6</name>
</gene>
<dbReference type="FunFam" id="3.50.50.60:FF:000086">
    <property type="entry name" value="Ubiquinone biosynthesis monooxygenase COQ6, mitochondrial"/>
    <property type="match status" value="1"/>
</dbReference>
<dbReference type="PRINTS" id="PR00420">
    <property type="entry name" value="RNGMNOXGNASE"/>
</dbReference>
<evidence type="ECO:0000256" key="5">
    <source>
        <dbReference type="ARBA" id="ARBA00022792"/>
    </source>
</evidence>
<dbReference type="GO" id="GO:0016712">
    <property type="term" value="F:oxidoreductase activity, acting on paired donors, with incorporation or reduction of molecular oxygen, reduced flavin or flavoprotein as one donor, and incorporation of one atom of oxygen"/>
    <property type="evidence" value="ECO:0007669"/>
    <property type="project" value="UniProtKB-UniRule"/>
</dbReference>
<dbReference type="PROSITE" id="PS01304">
    <property type="entry name" value="UBIH"/>
    <property type="match status" value="1"/>
</dbReference>
<evidence type="ECO:0000313" key="15">
    <source>
        <dbReference type="Proteomes" id="UP000078200"/>
    </source>
</evidence>
<evidence type="ECO:0000259" key="13">
    <source>
        <dbReference type="Pfam" id="PF01494"/>
    </source>
</evidence>
<dbReference type="InterPro" id="IPR018168">
    <property type="entry name" value="Ubi_Hdrlase_CS"/>
</dbReference>
<dbReference type="HAMAP" id="MF_03193">
    <property type="entry name" value="COQ6_monooxygenase"/>
    <property type="match status" value="1"/>
</dbReference>
<dbReference type="InterPro" id="IPR000689">
    <property type="entry name" value="UbQ_mOase_COQ6"/>
</dbReference>
<comment type="subunit">
    <text evidence="12">Component of a multi-subunit COQ enzyme complex.</text>
</comment>
<comment type="cofactor">
    <cofactor evidence="1 12">
        <name>FAD</name>
        <dbReference type="ChEBI" id="CHEBI:57692"/>
    </cofactor>
</comment>
<reference evidence="14" key="1">
    <citation type="submission" date="2020-05" db="UniProtKB">
        <authorList>
            <consortium name="EnsemblMetazoa"/>
        </authorList>
    </citation>
    <scope>IDENTIFICATION</scope>
    <source>
        <strain evidence="14">TTRI</strain>
    </source>
</reference>
<dbReference type="GO" id="GO:0106364">
    <property type="term" value="F:4-hydroxy-3-all-trans-polyprenylbenzoate oxygenase activity"/>
    <property type="evidence" value="ECO:0007669"/>
    <property type="project" value="UniProtKB-EC"/>
</dbReference>
<dbReference type="AlphaFoldDB" id="A0A1A9UQZ6"/>
<comment type="catalytic activity">
    <reaction evidence="12">
        <text>a 4-hydroxy-3-(all-trans-polyprenyl)benzoate + 2 reduced [2Fe-2S]-[ferredoxin] + O2 + 2 H(+) = a 3,4-dihydroxy-5-(all-trans-polyprenyl)benzoate + 2 oxidized [2Fe-2S]-[ferredoxin] + H2O</text>
        <dbReference type="Rhea" id="RHEA:81195"/>
        <dbReference type="Rhea" id="RHEA-COMP:9514"/>
        <dbReference type="Rhea" id="RHEA-COMP:10000"/>
        <dbReference type="Rhea" id="RHEA-COMP:10001"/>
        <dbReference type="Rhea" id="RHEA-COMP:10930"/>
        <dbReference type="ChEBI" id="CHEBI:15377"/>
        <dbReference type="ChEBI" id="CHEBI:15378"/>
        <dbReference type="ChEBI" id="CHEBI:15379"/>
        <dbReference type="ChEBI" id="CHEBI:33737"/>
        <dbReference type="ChEBI" id="CHEBI:33738"/>
        <dbReference type="ChEBI" id="CHEBI:64694"/>
        <dbReference type="ChEBI" id="CHEBI:78396"/>
        <dbReference type="EC" id="1.14.15.45"/>
    </reaction>
</comment>
<comment type="pathway">
    <text evidence="12">Cofactor biosynthesis; ubiquinone biosynthesis.</text>
</comment>
<dbReference type="EnsemblMetazoa" id="GAUT012558-RA">
    <property type="protein sequence ID" value="GAUT012558-PA"/>
    <property type="gene ID" value="GAUT012558"/>
</dbReference>
<dbReference type="GO" id="GO:0071949">
    <property type="term" value="F:FAD binding"/>
    <property type="evidence" value="ECO:0007669"/>
    <property type="project" value="InterPro"/>
</dbReference>
<dbReference type="NCBIfam" id="TIGR01989">
    <property type="entry name" value="COQ6"/>
    <property type="match status" value="1"/>
</dbReference>
<dbReference type="Gene3D" id="3.50.50.60">
    <property type="entry name" value="FAD/NAD(P)-binding domain"/>
    <property type="match status" value="2"/>
</dbReference>
<dbReference type="PANTHER" id="PTHR43876">
    <property type="entry name" value="UBIQUINONE BIOSYNTHESIS MONOOXYGENASE COQ6, MITOCHONDRIAL"/>
    <property type="match status" value="1"/>
</dbReference>
<keyword evidence="4 12" id="KW-0831">Ubiquinone biosynthesis</keyword>
<evidence type="ECO:0000313" key="14">
    <source>
        <dbReference type="EnsemblMetazoa" id="GAUT012558-PA"/>
    </source>
</evidence>
<feature type="domain" description="FAD-binding" evidence="13">
    <location>
        <begin position="44"/>
        <end position="308"/>
    </location>
</feature>
<sequence length="498" mass="55138">MEMLSILKRCNWRSSQNGKCVVAILRAMSEGPVNDTQKKPEHYDIIIGGGGLVGTTLAVALAKNKTLADKRILLLEGAPPFRGFDVTKPYSNRVSAINKKTVELFESIGIWERITNARVKHIKQMQVWESNSDALIQFQHDHFAEDVACIVENDLILDAVYTELKNSAPNVEVRNKSQIMEVRLPLGKGQSEIKLRSDEKFSCELVIGADGANSLVRKEMNVDVFSIDYKRMGLVATLEVSEAGDNSVAWQRFIPTGPVALLPLSEKYTSLVWSTTIEHAKFLKDAPPDEFITKLNEAFCKEYQKNDFIVKAVNGLNSLMGRSGGNMRQYPPRVHSVLEGSRATFPLGFLHASSYVCSGAALVGDAAHRLHPLAGQGVNLGFSDICLLVETLADGAYSGAKLGDKHYLLKYEQKALAKNVPMLIGVHGLHTLYSTTLSPVVLLRSLGLQLTHNIPQIKNIFMKRAMVSRFEYPDDRSDEHIVKPVSNHHIMSKTEAKG</sequence>
<organism evidence="14 15">
    <name type="scientific">Glossina austeni</name>
    <name type="common">Savannah tsetse fly</name>
    <dbReference type="NCBI Taxonomy" id="7395"/>
    <lineage>
        <taxon>Eukaryota</taxon>
        <taxon>Metazoa</taxon>
        <taxon>Ecdysozoa</taxon>
        <taxon>Arthropoda</taxon>
        <taxon>Hexapoda</taxon>
        <taxon>Insecta</taxon>
        <taxon>Pterygota</taxon>
        <taxon>Neoptera</taxon>
        <taxon>Endopterygota</taxon>
        <taxon>Diptera</taxon>
        <taxon>Brachycera</taxon>
        <taxon>Muscomorpha</taxon>
        <taxon>Hippoboscoidea</taxon>
        <taxon>Glossinidae</taxon>
        <taxon>Glossina</taxon>
    </lineage>
</organism>
<evidence type="ECO:0000256" key="9">
    <source>
        <dbReference type="ARBA" id="ARBA00023033"/>
    </source>
</evidence>
<dbReference type="SUPFAM" id="SSF51905">
    <property type="entry name" value="FAD/NAD(P)-binding domain"/>
    <property type="match status" value="1"/>
</dbReference>
<evidence type="ECO:0000256" key="3">
    <source>
        <dbReference type="ARBA" id="ARBA00022630"/>
    </source>
</evidence>
<keyword evidence="5 12" id="KW-0999">Mitochondrion inner membrane</keyword>
<dbReference type="GO" id="GO:0031314">
    <property type="term" value="C:extrinsic component of mitochondrial inner membrane"/>
    <property type="evidence" value="ECO:0007669"/>
    <property type="project" value="UniProtKB-UniRule"/>
</dbReference>